<evidence type="ECO:0000256" key="5">
    <source>
        <dbReference type="HAMAP-Rule" id="MF_00374"/>
    </source>
</evidence>
<sequence>MANKSSDLRAKTDDQLKESLLALKKEQFNLRFQKASGQLENTARVLTVRREVAAIKTILGERSRSAKAA</sequence>
<dbReference type="InterPro" id="IPR050063">
    <property type="entry name" value="Ribosomal_protein_uL29"/>
</dbReference>
<dbReference type="InterPro" id="IPR001854">
    <property type="entry name" value="Ribosomal_uL29"/>
</dbReference>
<dbReference type="SUPFAM" id="SSF46561">
    <property type="entry name" value="Ribosomal protein L29 (L29p)"/>
    <property type="match status" value="1"/>
</dbReference>
<comment type="caution">
    <text evidence="6">The sequence shown here is derived from an EMBL/GenBank/DDBJ whole genome shotgun (WGS) entry which is preliminary data.</text>
</comment>
<dbReference type="Proteomes" id="UP000680714">
    <property type="component" value="Unassembled WGS sequence"/>
</dbReference>
<evidence type="ECO:0000256" key="1">
    <source>
        <dbReference type="ARBA" id="ARBA00009254"/>
    </source>
</evidence>
<keyword evidence="3 5" id="KW-0687">Ribonucleoprotein</keyword>
<evidence type="ECO:0000256" key="2">
    <source>
        <dbReference type="ARBA" id="ARBA00022980"/>
    </source>
</evidence>
<dbReference type="InterPro" id="IPR036049">
    <property type="entry name" value="Ribosomal_uL29_sf"/>
</dbReference>
<organism evidence="6 7">
    <name type="scientific">Magnetospirillum sulfuroxidans</name>
    <dbReference type="NCBI Taxonomy" id="611300"/>
    <lineage>
        <taxon>Bacteria</taxon>
        <taxon>Pseudomonadati</taxon>
        <taxon>Pseudomonadota</taxon>
        <taxon>Alphaproteobacteria</taxon>
        <taxon>Rhodospirillales</taxon>
        <taxon>Rhodospirillaceae</taxon>
        <taxon>Magnetospirillum</taxon>
    </lineage>
</organism>
<dbReference type="RefSeq" id="WP_211547355.1">
    <property type="nucleotide sequence ID" value="NZ_JAGTUF010000004.1"/>
</dbReference>
<evidence type="ECO:0000256" key="3">
    <source>
        <dbReference type="ARBA" id="ARBA00023274"/>
    </source>
</evidence>
<comment type="similarity">
    <text evidence="1 5">Belongs to the universal ribosomal protein uL29 family.</text>
</comment>
<keyword evidence="2 5" id="KW-0689">Ribosomal protein</keyword>
<dbReference type="NCBIfam" id="TIGR00012">
    <property type="entry name" value="L29"/>
    <property type="match status" value="1"/>
</dbReference>
<dbReference type="CDD" id="cd00427">
    <property type="entry name" value="Ribosomal_L29_HIP"/>
    <property type="match status" value="1"/>
</dbReference>
<evidence type="ECO:0000313" key="7">
    <source>
        <dbReference type="Proteomes" id="UP000680714"/>
    </source>
</evidence>
<name>A0ABS5ICW6_9PROT</name>
<protein>
    <recommendedName>
        <fullName evidence="4 5">Large ribosomal subunit protein uL29</fullName>
    </recommendedName>
</protein>
<reference evidence="6 7" key="1">
    <citation type="submission" date="2021-04" db="EMBL/GenBank/DDBJ databases">
        <title>Magnetospirillum sulfuroxidans sp. nov., a facultative chemolithoautotrophic sulfur-oxidizing alphaproteobacterium isolated from freshwater sediment and proposals for Paramagetospirillum gen. nov., and Magnetospirillaceae fam. nov.</title>
        <authorList>
            <person name="Koziaeva V."/>
            <person name="Geelhoed J.S."/>
            <person name="Sorokin D.Y."/>
            <person name="Grouzdev D.S."/>
        </authorList>
    </citation>
    <scope>NUCLEOTIDE SEQUENCE [LARGE SCALE GENOMIC DNA]</scope>
    <source>
        <strain evidence="6 7">J10</strain>
    </source>
</reference>
<dbReference type="EMBL" id="JAGTUF010000004">
    <property type="protein sequence ID" value="MBR9971523.1"/>
    <property type="molecule type" value="Genomic_DNA"/>
</dbReference>
<dbReference type="GO" id="GO:0005840">
    <property type="term" value="C:ribosome"/>
    <property type="evidence" value="ECO:0007669"/>
    <property type="project" value="UniProtKB-KW"/>
</dbReference>
<accession>A0ABS5ICW6</accession>
<gene>
    <name evidence="5 6" type="primary">rpmC</name>
    <name evidence="6" type="ORF">KEC16_07340</name>
</gene>
<dbReference type="PANTHER" id="PTHR10916:SF0">
    <property type="entry name" value="LARGE RIBOSOMAL SUBUNIT PROTEIN UL29C"/>
    <property type="match status" value="1"/>
</dbReference>
<dbReference type="Pfam" id="PF00831">
    <property type="entry name" value="Ribosomal_L29"/>
    <property type="match status" value="1"/>
</dbReference>
<keyword evidence="7" id="KW-1185">Reference proteome</keyword>
<evidence type="ECO:0000313" key="6">
    <source>
        <dbReference type="EMBL" id="MBR9971523.1"/>
    </source>
</evidence>
<dbReference type="HAMAP" id="MF_00374">
    <property type="entry name" value="Ribosomal_uL29"/>
    <property type="match status" value="1"/>
</dbReference>
<dbReference type="Gene3D" id="1.10.287.310">
    <property type="match status" value="1"/>
</dbReference>
<proteinExistence type="inferred from homology"/>
<dbReference type="PANTHER" id="PTHR10916">
    <property type="entry name" value="60S RIBOSOMAL PROTEIN L35/50S RIBOSOMAL PROTEIN L29"/>
    <property type="match status" value="1"/>
</dbReference>
<evidence type="ECO:0000256" key="4">
    <source>
        <dbReference type="ARBA" id="ARBA00035204"/>
    </source>
</evidence>